<accession>A0A3P8I622</accession>
<dbReference type="EMBL" id="UZAL01029916">
    <property type="protein sequence ID" value="VDP51116.1"/>
    <property type="molecule type" value="Genomic_DNA"/>
</dbReference>
<name>A0A3P8I622_9TREM</name>
<sequence>MNDREQIDTQRVSPRRNSITFSPCGIENTRITVPFSDAVANKLALALNVRHASRPSWAAIDVTF</sequence>
<protein>
    <submittedName>
        <fullName evidence="1">Uncharacterized protein</fullName>
    </submittedName>
</protein>
<dbReference type="AlphaFoldDB" id="A0A3P8I622"/>
<evidence type="ECO:0000313" key="2">
    <source>
        <dbReference type="Proteomes" id="UP000269396"/>
    </source>
</evidence>
<organism evidence="1 2">
    <name type="scientific">Schistosoma mattheei</name>
    <dbReference type="NCBI Taxonomy" id="31246"/>
    <lineage>
        <taxon>Eukaryota</taxon>
        <taxon>Metazoa</taxon>
        <taxon>Spiralia</taxon>
        <taxon>Lophotrochozoa</taxon>
        <taxon>Platyhelminthes</taxon>
        <taxon>Trematoda</taxon>
        <taxon>Digenea</taxon>
        <taxon>Strigeidida</taxon>
        <taxon>Schistosomatoidea</taxon>
        <taxon>Schistosomatidae</taxon>
        <taxon>Schistosoma</taxon>
    </lineage>
</organism>
<dbReference type="Proteomes" id="UP000269396">
    <property type="component" value="Unassembled WGS sequence"/>
</dbReference>
<reference evidence="1 2" key="1">
    <citation type="submission" date="2018-11" db="EMBL/GenBank/DDBJ databases">
        <authorList>
            <consortium name="Pathogen Informatics"/>
        </authorList>
    </citation>
    <scope>NUCLEOTIDE SEQUENCE [LARGE SCALE GENOMIC DNA]</scope>
    <source>
        <strain>Denwood</strain>
        <strain evidence="2">Zambia</strain>
    </source>
</reference>
<evidence type="ECO:0000313" key="1">
    <source>
        <dbReference type="EMBL" id="VDP51116.1"/>
    </source>
</evidence>
<proteinExistence type="predicted"/>
<keyword evidence="2" id="KW-1185">Reference proteome</keyword>
<gene>
    <name evidence="1" type="ORF">SMTD_LOCUS9697</name>
</gene>